<dbReference type="AlphaFoldDB" id="A0A8S2LUF0"/>
<protein>
    <submittedName>
        <fullName evidence="2">Uncharacterized protein</fullName>
    </submittedName>
</protein>
<name>A0A8S2LUF0_9BILA</name>
<sequence>DKYGEDADKEALKKSLEKSWALRGGAWSYRNHRIGTDGQPGGWGGDAGSGRYRGNGGHPGLVKLVA</sequence>
<feature type="non-terminal residue" evidence="2">
    <location>
        <position position="66"/>
    </location>
</feature>
<dbReference type="EMBL" id="CAJOBA010020380">
    <property type="protein sequence ID" value="CAF3907908.1"/>
    <property type="molecule type" value="Genomic_DNA"/>
</dbReference>
<feature type="compositionally biased region" description="Gly residues" evidence="1">
    <location>
        <begin position="38"/>
        <end position="59"/>
    </location>
</feature>
<gene>
    <name evidence="2" type="ORF">TMI583_LOCUS20908</name>
</gene>
<feature type="region of interest" description="Disordered" evidence="1">
    <location>
        <begin position="31"/>
        <end position="66"/>
    </location>
</feature>
<organism evidence="2 3">
    <name type="scientific">Didymodactylos carnosus</name>
    <dbReference type="NCBI Taxonomy" id="1234261"/>
    <lineage>
        <taxon>Eukaryota</taxon>
        <taxon>Metazoa</taxon>
        <taxon>Spiralia</taxon>
        <taxon>Gnathifera</taxon>
        <taxon>Rotifera</taxon>
        <taxon>Eurotatoria</taxon>
        <taxon>Bdelloidea</taxon>
        <taxon>Philodinida</taxon>
        <taxon>Philodinidae</taxon>
        <taxon>Didymodactylos</taxon>
    </lineage>
</organism>
<accession>A0A8S2LUF0</accession>
<evidence type="ECO:0000313" key="3">
    <source>
        <dbReference type="Proteomes" id="UP000682733"/>
    </source>
</evidence>
<reference evidence="2" key="1">
    <citation type="submission" date="2021-02" db="EMBL/GenBank/DDBJ databases">
        <authorList>
            <person name="Nowell W R."/>
        </authorList>
    </citation>
    <scope>NUCLEOTIDE SEQUENCE</scope>
</reference>
<proteinExistence type="predicted"/>
<dbReference type="Proteomes" id="UP000682733">
    <property type="component" value="Unassembled WGS sequence"/>
</dbReference>
<evidence type="ECO:0000256" key="1">
    <source>
        <dbReference type="SAM" id="MobiDB-lite"/>
    </source>
</evidence>
<comment type="caution">
    <text evidence="2">The sequence shown here is derived from an EMBL/GenBank/DDBJ whole genome shotgun (WGS) entry which is preliminary data.</text>
</comment>
<feature type="non-terminal residue" evidence="2">
    <location>
        <position position="1"/>
    </location>
</feature>
<evidence type="ECO:0000313" key="2">
    <source>
        <dbReference type="EMBL" id="CAF3907908.1"/>
    </source>
</evidence>